<keyword evidence="2" id="KW-1185">Reference proteome</keyword>
<accession>A0ACB5SC67</accession>
<evidence type="ECO:0000313" key="2">
    <source>
        <dbReference type="Proteomes" id="UP001165186"/>
    </source>
</evidence>
<comment type="caution">
    <text evidence="1">The sequence shown here is derived from an EMBL/GenBank/DDBJ whole genome shotgun (WGS) entry which is preliminary data.</text>
</comment>
<reference evidence="1" key="1">
    <citation type="submission" date="2024-09" db="EMBL/GenBank/DDBJ databases">
        <title>Draft Genome Sequences of Neofusicoccum parvum.</title>
        <authorList>
            <person name="Ashida A."/>
            <person name="Camagna M."/>
            <person name="Tanaka A."/>
            <person name="Takemoto D."/>
        </authorList>
    </citation>
    <scope>NUCLEOTIDE SEQUENCE</scope>
    <source>
        <strain evidence="1">PPO83</strain>
    </source>
</reference>
<sequence length="153" mass="17598">MVQDRLNAMSEQIEETKKSVNVATTPLADVQKVSGHVDELAVQVSSIQDQVSHVEARLEKKFEEKFEQSLEARLTETTECILNRFGERLNGVRQEIEEEAHERLEDANDEIDEMLYIKLDDRLLDMKVELRENVRELEAVEKTICGDIQNVLG</sequence>
<proteinExistence type="predicted"/>
<dbReference type="EMBL" id="BSXG01000252">
    <property type="protein sequence ID" value="GME34491.1"/>
    <property type="molecule type" value="Genomic_DNA"/>
</dbReference>
<gene>
    <name evidence="1" type="primary">g874</name>
    <name evidence="1" type="ORF">NpPPO83_00000874</name>
</gene>
<protein>
    <submittedName>
        <fullName evidence="1">Uncharacterized protein</fullName>
    </submittedName>
</protein>
<evidence type="ECO:0000313" key="1">
    <source>
        <dbReference type="EMBL" id="GME34491.1"/>
    </source>
</evidence>
<name>A0ACB5SC67_9PEZI</name>
<organism evidence="1 2">
    <name type="scientific">Neofusicoccum parvum</name>
    <dbReference type="NCBI Taxonomy" id="310453"/>
    <lineage>
        <taxon>Eukaryota</taxon>
        <taxon>Fungi</taxon>
        <taxon>Dikarya</taxon>
        <taxon>Ascomycota</taxon>
        <taxon>Pezizomycotina</taxon>
        <taxon>Dothideomycetes</taxon>
        <taxon>Dothideomycetes incertae sedis</taxon>
        <taxon>Botryosphaeriales</taxon>
        <taxon>Botryosphaeriaceae</taxon>
        <taxon>Neofusicoccum</taxon>
    </lineage>
</organism>
<dbReference type="Proteomes" id="UP001165186">
    <property type="component" value="Unassembled WGS sequence"/>
</dbReference>